<dbReference type="InterPro" id="IPR010982">
    <property type="entry name" value="Lambda_DNA-bd_dom_sf"/>
</dbReference>
<evidence type="ECO:0000256" key="2">
    <source>
        <dbReference type="ARBA" id="ARBA00023125"/>
    </source>
</evidence>
<feature type="domain" description="HTH cro/C1-type" evidence="4">
    <location>
        <begin position="8"/>
        <end position="62"/>
    </location>
</feature>
<keyword evidence="2" id="KW-0238">DNA-binding</keyword>
<name>A0A9D1HAV4_9FLAO</name>
<dbReference type="SUPFAM" id="SSF51306">
    <property type="entry name" value="LexA/Signal peptidase"/>
    <property type="match status" value="1"/>
</dbReference>
<dbReference type="InterPro" id="IPR015927">
    <property type="entry name" value="Peptidase_S24_S26A/B/C"/>
</dbReference>
<dbReference type="Gene3D" id="1.10.260.40">
    <property type="entry name" value="lambda repressor-like DNA-binding domains"/>
    <property type="match status" value="1"/>
</dbReference>
<organism evidence="5 6">
    <name type="scientific">Candidatus Merdimorpha stercoravium</name>
    <dbReference type="NCBI Taxonomy" id="2840863"/>
    <lineage>
        <taxon>Bacteria</taxon>
        <taxon>Pseudomonadati</taxon>
        <taxon>Bacteroidota</taxon>
        <taxon>Flavobacteriia</taxon>
        <taxon>Flavobacteriales</taxon>
        <taxon>Candidatus Merdimorpha</taxon>
    </lineage>
</organism>
<dbReference type="SUPFAM" id="SSF47413">
    <property type="entry name" value="lambda repressor-like DNA-binding domains"/>
    <property type="match status" value="1"/>
</dbReference>
<gene>
    <name evidence="5" type="ORF">IAC44_06365</name>
</gene>
<dbReference type="GO" id="GO:0003677">
    <property type="term" value="F:DNA binding"/>
    <property type="evidence" value="ECO:0007669"/>
    <property type="project" value="UniProtKB-KW"/>
</dbReference>
<dbReference type="CDD" id="cd06529">
    <property type="entry name" value="S24_LexA-like"/>
    <property type="match status" value="1"/>
</dbReference>
<evidence type="ECO:0000256" key="1">
    <source>
        <dbReference type="ARBA" id="ARBA00023015"/>
    </source>
</evidence>
<evidence type="ECO:0000256" key="3">
    <source>
        <dbReference type="ARBA" id="ARBA00023163"/>
    </source>
</evidence>
<evidence type="ECO:0000259" key="4">
    <source>
        <dbReference type="PROSITE" id="PS50943"/>
    </source>
</evidence>
<reference evidence="5" key="2">
    <citation type="journal article" date="2021" name="PeerJ">
        <title>Extensive microbial diversity within the chicken gut microbiome revealed by metagenomics and culture.</title>
        <authorList>
            <person name="Gilroy R."/>
            <person name="Ravi A."/>
            <person name="Getino M."/>
            <person name="Pursley I."/>
            <person name="Horton D.L."/>
            <person name="Alikhan N.F."/>
            <person name="Baker D."/>
            <person name="Gharbi K."/>
            <person name="Hall N."/>
            <person name="Watson M."/>
            <person name="Adriaenssens E.M."/>
            <person name="Foster-Nyarko E."/>
            <person name="Jarju S."/>
            <person name="Secka A."/>
            <person name="Antonio M."/>
            <person name="Oren A."/>
            <person name="Chaudhuri R.R."/>
            <person name="La Ragione R."/>
            <person name="Hildebrand F."/>
            <person name="Pallen M.J."/>
        </authorList>
    </citation>
    <scope>NUCLEOTIDE SEQUENCE</scope>
    <source>
        <strain evidence="5">1383</strain>
    </source>
</reference>
<evidence type="ECO:0000313" key="5">
    <source>
        <dbReference type="EMBL" id="HIT98444.1"/>
    </source>
</evidence>
<reference evidence="5" key="1">
    <citation type="submission" date="2020-10" db="EMBL/GenBank/DDBJ databases">
        <authorList>
            <person name="Gilroy R."/>
        </authorList>
    </citation>
    <scope>NUCLEOTIDE SEQUENCE</scope>
    <source>
        <strain evidence="5">1383</strain>
    </source>
</reference>
<dbReference type="SMART" id="SM00530">
    <property type="entry name" value="HTH_XRE"/>
    <property type="match status" value="1"/>
</dbReference>
<keyword evidence="3" id="KW-0804">Transcription</keyword>
<accession>A0A9D1HAV4</accession>
<keyword evidence="1" id="KW-0805">Transcription regulation</keyword>
<dbReference type="InterPro" id="IPR039418">
    <property type="entry name" value="LexA-like"/>
</dbReference>
<dbReference type="Gene3D" id="2.10.109.10">
    <property type="entry name" value="Umud Fragment, subunit A"/>
    <property type="match status" value="1"/>
</dbReference>
<dbReference type="Pfam" id="PF01381">
    <property type="entry name" value="HTH_3"/>
    <property type="match status" value="1"/>
</dbReference>
<dbReference type="PANTHER" id="PTHR40661">
    <property type="match status" value="1"/>
</dbReference>
<dbReference type="EMBL" id="DVLY01000155">
    <property type="protein sequence ID" value="HIT98444.1"/>
    <property type="molecule type" value="Genomic_DNA"/>
</dbReference>
<dbReference type="Proteomes" id="UP000824161">
    <property type="component" value="Unassembled WGS sequence"/>
</dbReference>
<proteinExistence type="predicted"/>
<dbReference type="Pfam" id="PF00717">
    <property type="entry name" value="Peptidase_S24"/>
    <property type="match status" value="1"/>
</dbReference>
<dbReference type="InterPro" id="IPR001387">
    <property type="entry name" value="Cro/C1-type_HTH"/>
</dbReference>
<protein>
    <submittedName>
        <fullName evidence="5">LexA family transcriptional regulator</fullName>
    </submittedName>
</protein>
<dbReference type="AlphaFoldDB" id="A0A9D1HAV4"/>
<evidence type="ECO:0000313" key="6">
    <source>
        <dbReference type="Proteomes" id="UP000824161"/>
    </source>
</evidence>
<sequence>MSRFAANLKLLRHRKGLSQDILALELDLKRTTLSAYENGQAEPNLDLLGRIAAYFGLRIDSLLGVDLSALTPAEWDEMQRGEAPDLSGRHLRILATSVSPDNLENVEVVPAAARAGYTAGYADPEFVASLPHMSLPFLSPERKYRAFPVDGDSMPPVVKGSYVVGQYLPDWNTLRKGQFAIVVTRQDGIVFKKVYPDFSAGKLTLVSTNPLYEPYDLPWEDVLEVWTFTAYVAQSVLEPGLEPGQIEQILARLQRDVAALKKKTGL</sequence>
<dbReference type="CDD" id="cd00093">
    <property type="entry name" value="HTH_XRE"/>
    <property type="match status" value="1"/>
</dbReference>
<comment type="caution">
    <text evidence="5">The sequence shown here is derived from an EMBL/GenBank/DDBJ whole genome shotgun (WGS) entry which is preliminary data.</text>
</comment>
<dbReference type="InterPro" id="IPR036286">
    <property type="entry name" value="LexA/Signal_pep-like_sf"/>
</dbReference>
<dbReference type="PROSITE" id="PS50943">
    <property type="entry name" value="HTH_CROC1"/>
    <property type="match status" value="1"/>
</dbReference>
<dbReference type="PANTHER" id="PTHR40661:SF1">
    <property type="entry name" value="HTH CRO_C1-TYPE DOMAIN-CONTAINING PROTEIN"/>
    <property type="match status" value="1"/>
</dbReference>